<proteinExistence type="inferred from homology"/>
<dbReference type="InterPro" id="IPR002646">
    <property type="entry name" value="PolA_pol_head_dom"/>
</dbReference>
<dbReference type="EMBL" id="BJZO01000053">
    <property type="protein sequence ID" value="GEO81917.1"/>
    <property type="molecule type" value="Genomic_DNA"/>
</dbReference>
<keyword evidence="5" id="KW-0479">Metal-binding</keyword>
<dbReference type="GO" id="GO:0008033">
    <property type="term" value="P:tRNA processing"/>
    <property type="evidence" value="ECO:0007669"/>
    <property type="project" value="UniProtKB-KW"/>
</dbReference>
<evidence type="ECO:0000259" key="11">
    <source>
        <dbReference type="Pfam" id="PF12627"/>
    </source>
</evidence>
<evidence type="ECO:0000256" key="5">
    <source>
        <dbReference type="ARBA" id="ARBA00022723"/>
    </source>
</evidence>
<gene>
    <name evidence="12" type="ORF">ROR02_20480</name>
</gene>
<evidence type="ECO:0000256" key="1">
    <source>
        <dbReference type="ARBA" id="ARBA00001946"/>
    </source>
</evidence>
<comment type="caution">
    <text evidence="12">The sequence shown here is derived from an EMBL/GenBank/DDBJ whole genome shotgun (WGS) entry which is preliminary data.</text>
</comment>
<feature type="domain" description="tRNA nucleotidyltransferase/poly(A) polymerase RNA and SrmB- binding" evidence="11">
    <location>
        <begin position="197"/>
        <end position="251"/>
    </location>
</feature>
<dbReference type="Proteomes" id="UP000321567">
    <property type="component" value="Unassembled WGS sequence"/>
</dbReference>
<dbReference type="CDD" id="cd05398">
    <property type="entry name" value="NT_ClassII-CCAase"/>
    <property type="match status" value="1"/>
</dbReference>
<feature type="domain" description="Poly A polymerase head" evidence="10">
    <location>
        <begin position="39"/>
        <end position="163"/>
    </location>
</feature>
<feature type="region of interest" description="Disordered" evidence="9">
    <location>
        <begin position="1"/>
        <end position="20"/>
    </location>
</feature>
<dbReference type="Pfam" id="PF01743">
    <property type="entry name" value="PolyA_pol"/>
    <property type="match status" value="1"/>
</dbReference>
<evidence type="ECO:0000313" key="13">
    <source>
        <dbReference type="Proteomes" id="UP000321567"/>
    </source>
</evidence>
<comment type="cofactor">
    <cofactor evidence="1">
        <name>Mg(2+)</name>
        <dbReference type="ChEBI" id="CHEBI:18420"/>
    </cofactor>
</comment>
<evidence type="ECO:0000256" key="9">
    <source>
        <dbReference type="SAM" id="MobiDB-lite"/>
    </source>
</evidence>
<dbReference type="InterPro" id="IPR050264">
    <property type="entry name" value="Bact_CCA-adding_enz_type3_sf"/>
</dbReference>
<keyword evidence="13" id="KW-1185">Reference proteome</keyword>
<reference evidence="12 13" key="1">
    <citation type="submission" date="2019-07" db="EMBL/GenBank/DDBJ databases">
        <title>Whole genome shotgun sequence of Rhodospirillum oryzae NBRC 107573.</title>
        <authorList>
            <person name="Hosoyama A."/>
            <person name="Uohara A."/>
            <person name="Ohji S."/>
            <person name="Ichikawa N."/>
        </authorList>
    </citation>
    <scope>NUCLEOTIDE SEQUENCE [LARGE SCALE GENOMIC DNA]</scope>
    <source>
        <strain evidence="12 13">NBRC 107573</strain>
    </source>
</reference>
<evidence type="ECO:0000256" key="2">
    <source>
        <dbReference type="ARBA" id="ARBA00022679"/>
    </source>
</evidence>
<dbReference type="PANTHER" id="PTHR46173:SF1">
    <property type="entry name" value="CCA TRNA NUCLEOTIDYLTRANSFERASE 1, MITOCHONDRIAL"/>
    <property type="match status" value="1"/>
</dbReference>
<dbReference type="GO" id="GO:0046872">
    <property type="term" value="F:metal ion binding"/>
    <property type="evidence" value="ECO:0007669"/>
    <property type="project" value="UniProtKB-KW"/>
</dbReference>
<evidence type="ECO:0000256" key="6">
    <source>
        <dbReference type="ARBA" id="ARBA00022741"/>
    </source>
</evidence>
<organism evidence="12 13">
    <name type="scientific">Pararhodospirillum oryzae</name>
    <dbReference type="NCBI Taxonomy" id="478448"/>
    <lineage>
        <taxon>Bacteria</taxon>
        <taxon>Pseudomonadati</taxon>
        <taxon>Pseudomonadota</taxon>
        <taxon>Alphaproteobacteria</taxon>
        <taxon>Rhodospirillales</taxon>
        <taxon>Rhodospirillaceae</taxon>
        <taxon>Pararhodospirillum</taxon>
    </lineage>
</organism>
<dbReference type="GO" id="GO:0000049">
    <property type="term" value="F:tRNA binding"/>
    <property type="evidence" value="ECO:0007669"/>
    <property type="project" value="TreeGrafter"/>
</dbReference>
<keyword evidence="6" id="KW-0547">Nucleotide-binding</keyword>
<dbReference type="SUPFAM" id="SSF81891">
    <property type="entry name" value="Poly A polymerase C-terminal region-like"/>
    <property type="match status" value="1"/>
</dbReference>
<evidence type="ECO:0000256" key="7">
    <source>
        <dbReference type="ARBA" id="ARBA00022842"/>
    </source>
</evidence>
<evidence type="ECO:0000256" key="8">
    <source>
        <dbReference type="RuleBase" id="RU003953"/>
    </source>
</evidence>
<dbReference type="Gene3D" id="1.10.3090.10">
    <property type="entry name" value="cca-adding enzyme, domain 2"/>
    <property type="match status" value="1"/>
</dbReference>
<keyword evidence="3" id="KW-0819">tRNA processing</keyword>
<keyword evidence="4 12" id="KW-0548">Nucleotidyltransferase</keyword>
<dbReference type="Pfam" id="PF12627">
    <property type="entry name" value="PolyA_pol_RNAbd"/>
    <property type="match status" value="1"/>
</dbReference>
<dbReference type="SUPFAM" id="SSF81301">
    <property type="entry name" value="Nucleotidyltransferase"/>
    <property type="match status" value="1"/>
</dbReference>
<keyword evidence="2 8" id="KW-0808">Transferase</keyword>
<keyword evidence="8" id="KW-0694">RNA-binding</keyword>
<dbReference type="InterPro" id="IPR043519">
    <property type="entry name" value="NT_sf"/>
</dbReference>
<evidence type="ECO:0000256" key="4">
    <source>
        <dbReference type="ARBA" id="ARBA00022695"/>
    </source>
</evidence>
<evidence type="ECO:0000256" key="3">
    <source>
        <dbReference type="ARBA" id="ARBA00022694"/>
    </source>
</evidence>
<dbReference type="Gene3D" id="3.30.460.10">
    <property type="entry name" value="Beta Polymerase, domain 2"/>
    <property type="match status" value="1"/>
</dbReference>
<keyword evidence="7" id="KW-0460">Magnesium</keyword>
<dbReference type="GO" id="GO:0000166">
    <property type="term" value="F:nucleotide binding"/>
    <property type="evidence" value="ECO:0007669"/>
    <property type="project" value="UniProtKB-KW"/>
</dbReference>
<evidence type="ECO:0000313" key="12">
    <source>
        <dbReference type="EMBL" id="GEO81917.1"/>
    </source>
</evidence>
<evidence type="ECO:0000259" key="10">
    <source>
        <dbReference type="Pfam" id="PF01743"/>
    </source>
</evidence>
<dbReference type="PANTHER" id="PTHR46173">
    <property type="entry name" value="CCA TRNA NUCLEOTIDYLTRANSFERASE 1, MITOCHONDRIAL"/>
    <property type="match status" value="1"/>
</dbReference>
<protein>
    <submittedName>
        <fullName evidence="12">Polynucleotide adenylyltransferase</fullName>
    </submittedName>
</protein>
<dbReference type="AlphaFoldDB" id="A0A512H8X3"/>
<dbReference type="GO" id="GO:0016779">
    <property type="term" value="F:nucleotidyltransferase activity"/>
    <property type="evidence" value="ECO:0007669"/>
    <property type="project" value="UniProtKB-KW"/>
</dbReference>
<dbReference type="RefSeq" id="WP_147163935.1">
    <property type="nucleotide sequence ID" value="NZ_BJZO01000053.1"/>
</dbReference>
<comment type="similarity">
    <text evidence="8">Belongs to the tRNA nucleotidyltransferase/poly(A) polymerase family.</text>
</comment>
<dbReference type="InterPro" id="IPR032828">
    <property type="entry name" value="PolyA_RNA-bd"/>
</dbReference>
<name>A0A512H8X3_9PROT</name>
<accession>A0A512H8X3</accession>
<dbReference type="OrthoDB" id="9805698at2"/>
<sequence length="445" mass="48408">MTGRGDERVPVGQLGPEPWLTAPGTQAVVAALESEGGAARFVGGAVRDSLIHRFQDAAEIDLATTEPPDRVMALLERHGLAVYPTGLAHGTISTRADDRLFEITTLRRDVACDGRHAEVAFTTSFREDASRRDFTINALSADPQGRVYDYFDGMSDLADGRVRFVGRPMDRIREDFLRILRFFRFHAWYGRPPADDDALSACGALASGLDGLARERVRAEIVRILAAPDPAGVLALMRGARVLERVVPGAEDLSPLRALVMLETRGLVLPGLGPDPVRRLASVLGAARGPDPGEGARAAASLSLSRADSTRLGRLMAPDPAPWPDPGWEAARVRQVLDVHGRETIRDRILLRWAAERANGTFPHAARTESWRALLEMVLAWDPPPFPVRGEDVLARGLSGPAVGRTLAVVRRYWLEMACIPDREALLSYLDTLGSPPFEGNGSSF</sequence>